<feature type="region of interest" description="Disordered" evidence="6">
    <location>
        <begin position="933"/>
        <end position="988"/>
    </location>
</feature>
<reference evidence="10 11" key="1">
    <citation type="submission" date="2024-03" db="EMBL/GenBank/DDBJ databases">
        <title>The Acrasis kona genome and developmental transcriptomes reveal deep origins of eukaryotic multicellular pathways.</title>
        <authorList>
            <person name="Sheikh S."/>
            <person name="Fu C.-J."/>
            <person name="Brown M.W."/>
            <person name="Baldauf S.L."/>
        </authorList>
    </citation>
    <scope>NUCLEOTIDE SEQUENCE [LARGE SCALE GENOMIC DNA]</scope>
    <source>
        <strain evidence="10 11">ATCC MYA-3509</strain>
    </source>
</reference>
<evidence type="ECO:0000256" key="1">
    <source>
        <dbReference type="ARBA" id="ARBA00004370"/>
    </source>
</evidence>
<dbReference type="PANTHER" id="PTHR46388">
    <property type="entry name" value="NHL REPEAT-CONTAINING PROTEIN 2"/>
    <property type="match status" value="1"/>
</dbReference>
<dbReference type="InterPro" id="IPR000203">
    <property type="entry name" value="GPS"/>
</dbReference>
<evidence type="ECO:0000259" key="9">
    <source>
        <dbReference type="PROSITE" id="PS50221"/>
    </source>
</evidence>
<feature type="transmembrane region" description="Helical" evidence="7">
    <location>
        <begin position="1690"/>
        <end position="1718"/>
    </location>
</feature>
<keyword evidence="5" id="KW-1015">Disulfide bond</keyword>
<gene>
    <name evidence="10" type="ORF">AKO1_010242</name>
</gene>
<dbReference type="EMBL" id="JAOPGA020001865">
    <property type="protein sequence ID" value="KAL0491815.1"/>
    <property type="molecule type" value="Genomic_DNA"/>
</dbReference>
<evidence type="ECO:0000256" key="7">
    <source>
        <dbReference type="SAM" id="Phobius"/>
    </source>
</evidence>
<organism evidence="10 11">
    <name type="scientific">Acrasis kona</name>
    <dbReference type="NCBI Taxonomy" id="1008807"/>
    <lineage>
        <taxon>Eukaryota</taxon>
        <taxon>Discoba</taxon>
        <taxon>Heterolobosea</taxon>
        <taxon>Tetramitia</taxon>
        <taxon>Eutetramitia</taxon>
        <taxon>Acrasidae</taxon>
        <taxon>Acrasis</taxon>
    </lineage>
</organism>
<dbReference type="InterPro" id="IPR046338">
    <property type="entry name" value="GAIN_dom_sf"/>
</dbReference>
<feature type="transmembrane region" description="Helical" evidence="7">
    <location>
        <begin position="1368"/>
        <end position="1394"/>
    </location>
</feature>
<keyword evidence="4 7" id="KW-0472">Membrane</keyword>
<dbReference type="Gene3D" id="2.60.220.50">
    <property type="match status" value="1"/>
</dbReference>
<feature type="transmembrane region" description="Helical" evidence="7">
    <location>
        <begin position="1473"/>
        <end position="1495"/>
    </location>
</feature>
<dbReference type="PROSITE" id="PS50221">
    <property type="entry name" value="GAIN_B"/>
    <property type="match status" value="1"/>
</dbReference>
<feature type="chain" id="PRO_5043520319" evidence="8">
    <location>
        <begin position="19"/>
        <end position="1892"/>
    </location>
</feature>
<dbReference type="SUPFAM" id="SSF101898">
    <property type="entry name" value="NHL repeat"/>
    <property type="match status" value="1"/>
</dbReference>
<proteinExistence type="predicted"/>
<evidence type="ECO:0000256" key="5">
    <source>
        <dbReference type="ARBA" id="ARBA00023157"/>
    </source>
</evidence>
<feature type="transmembrane region" description="Helical" evidence="7">
    <location>
        <begin position="1443"/>
        <end position="1461"/>
    </location>
</feature>
<comment type="subcellular location">
    <subcellularLocation>
        <location evidence="1">Membrane</location>
    </subcellularLocation>
</comment>
<feature type="signal peptide" evidence="8">
    <location>
        <begin position="1"/>
        <end position="18"/>
    </location>
</feature>
<evidence type="ECO:0000256" key="6">
    <source>
        <dbReference type="SAM" id="MobiDB-lite"/>
    </source>
</evidence>
<evidence type="ECO:0000313" key="11">
    <source>
        <dbReference type="Proteomes" id="UP001431209"/>
    </source>
</evidence>
<evidence type="ECO:0000256" key="8">
    <source>
        <dbReference type="SAM" id="SignalP"/>
    </source>
</evidence>
<evidence type="ECO:0000256" key="2">
    <source>
        <dbReference type="ARBA" id="ARBA00022692"/>
    </source>
</evidence>
<feature type="transmembrane region" description="Helical" evidence="7">
    <location>
        <begin position="1649"/>
        <end position="1670"/>
    </location>
</feature>
<dbReference type="SMART" id="SM00303">
    <property type="entry name" value="GPS"/>
    <property type="match status" value="1"/>
</dbReference>
<dbReference type="Pfam" id="PF01825">
    <property type="entry name" value="GPS"/>
    <property type="match status" value="1"/>
</dbReference>
<protein>
    <submittedName>
        <fullName evidence="10">NHL repeat-containing protein</fullName>
    </submittedName>
</protein>
<dbReference type="Proteomes" id="UP001431209">
    <property type="component" value="Unassembled WGS sequence"/>
</dbReference>
<feature type="transmembrane region" description="Helical" evidence="7">
    <location>
        <begin position="1724"/>
        <end position="1749"/>
    </location>
</feature>
<dbReference type="Gene3D" id="2.120.10.30">
    <property type="entry name" value="TolB, C-terminal domain"/>
    <property type="match status" value="3"/>
</dbReference>
<feature type="transmembrane region" description="Helical" evidence="7">
    <location>
        <begin position="1793"/>
        <end position="1815"/>
    </location>
</feature>
<keyword evidence="11" id="KW-1185">Reference proteome</keyword>
<feature type="transmembrane region" description="Helical" evidence="7">
    <location>
        <begin position="1770"/>
        <end position="1787"/>
    </location>
</feature>
<name>A0AAW2ZQT1_9EUKA</name>
<dbReference type="PANTHER" id="PTHR46388:SF2">
    <property type="entry name" value="NHL REPEAT-CONTAINING PROTEIN 2"/>
    <property type="match status" value="1"/>
</dbReference>
<dbReference type="InterPro" id="IPR011042">
    <property type="entry name" value="6-blade_b-propeller_TolB-like"/>
</dbReference>
<comment type="caution">
    <text evidence="10">The sequence shown here is derived from an EMBL/GenBank/DDBJ whole genome shotgun (WGS) entry which is preliminary data.</text>
</comment>
<keyword evidence="3 7" id="KW-1133">Transmembrane helix</keyword>
<dbReference type="InterPro" id="IPR057244">
    <property type="entry name" value="GAIN_B"/>
</dbReference>
<keyword evidence="2 7" id="KW-0812">Transmembrane</keyword>
<feature type="transmembrane region" description="Helical" evidence="7">
    <location>
        <begin position="1844"/>
        <end position="1863"/>
    </location>
</feature>
<sequence>MCSLTALAVILLLTPILCILSPSGKINTIAGNGYYNFTGDYGPAALATISNPTGSDIDVSRNLLYFCDTSNRRIRVINRDIGIISTFAGNGIAGSTGDNGPASMITLQTPVSIALDNVRNLMYIADQGAHVIRVINLNNNITTTIAGTGTSGYSGDNGPPNAALLSSPKSVCIDAINNQIYIADSGNNVVRMIDVNQNTIKTIAGQKTPPAVTVGNINLGPNSVFVSITSVAWDQDKSLLYISDAGDQKIRSYDKTTTLLSTLVGTGTAGFNGDAQPSVNTLINSPSSLYYNSDSRYLFFSDQGNQRVRSVDTTTSIVSTLVGNGNVGYNGENIVATSSMLSSPSFACYDGSRDVLYISDASRLRAVSYSVTQSPTPTLSDNSVNLGGAVTFAVTQTTPPVATTPITSVPTLPPTPIATVPPTQIPTVLPTPVITATTPDTPVVTPLSTPLITSLPTPVITPLPTQYYTIAGTPIVTPQISTPTLPIQTTAVTIPPTVPITSVPTATAVVTLPTTSIPAVTPAVTLPPTQVPTIQVTPAVTVPPTHIDIPTPSVPTVINTPIATVVVTQTTPPVPTTPITPIPTVQVTPVVTVPPTQIPTILATPIPTVQVTPVVTTPPTEVPTIPNTPVVTVPLTQIPTATPIVTVPPTHIDVSTPITITPIATAVSTQTTPPVPTTPITPVPTILVTPIVTVPPTQIPTILATPIPTVQVTPVVTVPPTQTTPPVPTTPITPIPTVQVTPVITVPPTQIPTILATPIPTVQVTPVVTVPPTQIPTILATPVVTAQIATPSLPVVSPVVTQTIPLSPIPTITTSPIVTVPPTIAITPITTVTVPSTLVNSPIPTATIPVTLAPTVPITPIATVSRIPTVTIPVTPVPTIAVTHIETVIPTQTTPIIPSVTTLPTIQVTPAATIPSTPTQVVTATLINTPTLSVKPSASSSPTATPTTTPIIPTITSNSTATPTSTITSDTQTSKTSTPTLTNTFSPTTAATFSPSTQFITPTPTVLRVSTTTQSITSTTLQNTVTSAATKTPIPTPTTIISTPVISETQPITNYTVPSPTPTLVDAKSIISSIDSLVGNSTYALSTVVSAISDLTSNAKLDTSTQIAVLSLITKIGNDSNAQFSMNSAEGLCKSVSNVVESALSTSTNMTGDLLLSTYKAIDSISTFILSNVTTQNPTISIVTNQLSMLFKISPVNDMPGKTISNANISFSLPNTFMSTSSKNVFSSSSNVIMNAVVMQFTPFGDAVNVSSPTFTLKFLSGDSKGQIDVSELIEPITFNLASNINNTRLQNNQSLPGLVPVCRYWNETTLKWSTNGCVLSGYTLDSFSCSCNHTTDFAVFIEPFVPKLNFLTLSDLVNVVNINKDNYTIIIVLAVMSLIYLLCLLILFLFNFVTWRIQKQYKTIPEPTGTFRKFIYKYFESCQYTSYTVNAQIGSFGRSEQITLIYVATLGMMLGNALSYGTTNDNNYIQTFAAGFVCSLVIKPFLVIFTFLFTKTQYKQNFFKIKTIQPIECEQQVDNEKSIGCLCDRVTYDDTTTIFVGSKPISYDFQVLSPNQAEYKEEIVNVNSEEKILNVEAERQSRPSKLLSRFLDWMDLLSDKLIAYNEKLMSKLTWQGILIFCLLSILYFGFVVVFIMAVPKVFAGLDDALLSVLTCILVEVYVLGILIGFAYVRLKRFARGDMVKWRPNLLVIVLGVVALVVLVIITAIVSSINGAFIPSTSIWYFRTIVINIFFGTLIIFNIIWLVFMCMKRTLPQADQASKEKPTKKIVLLLKKIISFFKGAHWFPWYINIFTYILCLGYIGVCSYFLVVYGVKFGKESNLWLASCGISLVQDVFLNSPVGFVIKAIVLVMVLEFLEALFFRSSASVYVGKSTEEKDELVKQNNHSISPV</sequence>
<feature type="transmembrane region" description="Helical" evidence="7">
    <location>
        <begin position="1618"/>
        <end position="1643"/>
    </location>
</feature>
<feature type="domain" description="GAIN-B" evidence="9">
    <location>
        <begin position="1216"/>
        <end position="1348"/>
    </location>
</feature>
<evidence type="ECO:0000256" key="4">
    <source>
        <dbReference type="ARBA" id="ARBA00023136"/>
    </source>
</evidence>
<dbReference type="GO" id="GO:0016020">
    <property type="term" value="C:membrane"/>
    <property type="evidence" value="ECO:0007669"/>
    <property type="project" value="UniProtKB-SubCell"/>
</dbReference>
<keyword evidence="8" id="KW-0732">Signal</keyword>
<evidence type="ECO:0000256" key="3">
    <source>
        <dbReference type="ARBA" id="ARBA00022989"/>
    </source>
</evidence>
<evidence type="ECO:0000313" key="10">
    <source>
        <dbReference type="EMBL" id="KAL0491815.1"/>
    </source>
</evidence>
<accession>A0AAW2ZQT1</accession>